<dbReference type="Proteomes" id="UP000007266">
    <property type="component" value="Linkage group 8"/>
</dbReference>
<evidence type="ECO:0000256" key="2">
    <source>
        <dbReference type="SAM" id="SignalP"/>
    </source>
</evidence>
<keyword evidence="2" id="KW-0732">Signal</keyword>
<gene>
    <name evidence="3" type="primary">AUGUSTUS-3.0.2_05454</name>
    <name evidence="3" type="ORF">TcasGA2_TC005454</name>
</gene>
<dbReference type="STRING" id="7070.D6WYG4"/>
<feature type="compositionally biased region" description="Basic residues" evidence="1">
    <location>
        <begin position="283"/>
        <end position="334"/>
    </location>
</feature>
<evidence type="ECO:0000256" key="1">
    <source>
        <dbReference type="SAM" id="MobiDB-lite"/>
    </source>
</evidence>
<dbReference type="AlphaFoldDB" id="D6WYG4"/>
<feature type="compositionally biased region" description="Basic and acidic residues" evidence="1">
    <location>
        <begin position="273"/>
        <end position="282"/>
    </location>
</feature>
<organism evidence="3 4">
    <name type="scientific">Tribolium castaneum</name>
    <name type="common">Red flour beetle</name>
    <dbReference type="NCBI Taxonomy" id="7070"/>
    <lineage>
        <taxon>Eukaryota</taxon>
        <taxon>Metazoa</taxon>
        <taxon>Ecdysozoa</taxon>
        <taxon>Arthropoda</taxon>
        <taxon>Hexapoda</taxon>
        <taxon>Insecta</taxon>
        <taxon>Pterygota</taxon>
        <taxon>Neoptera</taxon>
        <taxon>Endopterygota</taxon>
        <taxon>Coleoptera</taxon>
        <taxon>Polyphaga</taxon>
        <taxon>Cucujiformia</taxon>
        <taxon>Tenebrionidae</taxon>
        <taxon>Tenebrionidae incertae sedis</taxon>
        <taxon>Tribolium</taxon>
    </lineage>
</organism>
<dbReference type="EMBL" id="KQ971362">
    <property type="protein sequence ID" value="EFA07880.1"/>
    <property type="molecule type" value="Genomic_DNA"/>
</dbReference>
<feature type="chain" id="PRO_5003089846" description="Histidine-rich glycoprotein-like" evidence="2">
    <location>
        <begin position="20"/>
        <end position="334"/>
    </location>
</feature>
<protein>
    <recommendedName>
        <fullName evidence="5">Histidine-rich glycoprotein-like</fullName>
    </recommendedName>
</protein>
<accession>D6WYG4</accession>
<evidence type="ECO:0000313" key="3">
    <source>
        <dbReference type="EMBL" id="EFA07880.1"/>
    </source>
</evidence>
<dbReference type="InParanoid" id="D6WYG4"/>
<evidence type="ECO:0008006" key="5">
    <source>
        <dbReference type="Google" id="ProtNLM"/>
    </source>
</evidence>
<evidence type="ECO:0000313" key="4">
    <source>
        <dbReference type="Proteomes" id="UP000007266"/>
    </source>
</evidence>
<reference evidence="3 4" key="2">
    <citation type="journal article" date="2010" name="Nucleic Acids Res.">
        <title>BeetleBase in 2010: revisions to provide comprehensive genomic information for Tribolium castaneum.</title>
        <authorList>
            <person name="Kim H.S."/>
            <person name="Murphy T."/>
            <person name="Xia J."/>
            <person name="Caragea D."/>
            <person name="Park Y."/>
            <person name="Beeman R.W."/>
            <person name="Lorenzen M.D."/>
            <person name="Butcher S."/>
            <person name="Manak J.R."/>
            <person name="Brown S.J."/>
        </authorList>
    </citation>
    <scope>GENOME REANNOTATION</scope>
    <source>
        <strain evidence="3 4">Georgia GA2</strain>
    </source>
</reference>
<keyword evidence="4" id="KW-1185">Reference proteome</keyword>
<sequence>MGALVIASMFLLGLATTKAKELPQVPYQEPLALALTSRGMVVAPLHSASPPEPPKLVATATNYEPYPAKDYHFAGYSPETNGFVPSYAPPQPEDDYSSENTEGFDQEQFFGDLKGYTHYKTSNSFNFEGPRQLETINTKSYHKETEPYDVSTFAHEDHHGHDEEHAEVHYHQHKHVHKHNHKQEHVHKHSGQHKHEHGHKHQHQGHHEHKHVGEHKHEHQGKHVHSHKSEHEHKHHGSHHHSHHGDHKHDHKHTGEHKHDHHHGHKHSHHSDHKHEHHQDHKHDHHHDHSHHGMHKHQHHSQGSHKHQHQHKHESKHHHGHKHGHSHKHSHHKH</sequence>
<feature type="compositionally biased region" description="Basic residues" evidence="1">
    <location>
        <begin position="233"/>
        <end position="272"/>
    </location>
</feature>
<feature type="signal peptide" evidence="2">
    <location>
        <begin position="1"/>
        <end position="19"/>
    </location>
</feature>
<proteinExistence type="predicted"/>
<name>D6WYG4_TRICA</name>
<reference evidence="3 4" key="1">
    <citation type="journal article" date="2008" name="Nature">
        <title>The genome of the model beetle and pest Tribolium castaneum.</title>
        <authorList>
            <consortium name="Tribolium Genome Sequencing Consortium"/>
            <person name="Richards S."/>
            <person name="Gibbs R.A."/>
            <person name="Weinstock G.M."/>
            <person name="Brown S.J."/>
            <person name="Denell R."/>
            <person name="Beeman R.W."/>
            <person name="Gibbs R."/>
            <person name="Beeman R.W."/>
            <person name="Brown S.J."/>
            <person name="Bucher G."/>
            <person name="Friedrich M."/>
            <person name="Grimmelikhuijzen C.J."/>
            <person name="Klingler M."/>
            <person name="Lorenzen M."/>
            <person name="Richards S."/>
            <person name="Roth S."/>
            <person name="Schroder R."/>
            <person name="Tautz D."/>
            <person name="Zdobnov E.M."/>
            <person name="Muzny D."/>
            <person name="Gibbs R.A."/>
            <person name="Weinstock G.M."/>
            <person name="Attaway T."/>
            <person name="Bell S."/>
            <person name="Buhay C.J."/>
            <person name="Chandrabose M.N."/>
            <person name="Chavez D."/>
            <person name="Clerk-Blankenburg K.P."/>
            <person name="Cree A."/>
            <person name="Dao M."/>
            <person name="Davis C."/>
            <person name="Chacko J."/>
            <person name="Dinh H."/>
            <person name="Dugan-Rocha S."/>
            <person name="Fowler G."/>
            <person name="Garner T.T."/>
            <person name="Garnes J."/>
            <person name="Gnirke A."/>
            <person name="Hawes A."/>
            <person name="Hernandez J."/>
            <person name="Hines S."/>
            <person name="Holder M."/>
            <person name="Hume J."/>
            <person name="Jhangiani S.N."/>
            <person name="Joshi V."/>
            <person name="Khan Z.M."/>
            <person name="Jackson L."/>
            <person name="Kovar C."/>
            <person name="Kowis A."/>
            <person name="Lee S."/>
            <person name="Lewis L.R."/>
            <person name="Margolis J."/>
            <person name="Morgan M."/>
            <person name="Nazareth L.V."/>
            <person name="Nguyen N."/>
            <person name="Okwuonu G."/>
            <person name="Parker D."/>
            <person name="Richards S."/>
            <person name="Ruiz S.J."/>
            <person name="Santibanez J."/>
            <person name="Savard J."/>
            <person name="Scherer S.E."/>
            <person name="Schneider B."/>
            <person name="Sodergren E."/>
            <person name="Tautz D."/>
            <person name="Vattahil S."/>
            <person name="Villasana D."/>
            <person name="White C.S."/>
            <person name="Wright R."/>
            <person name="Park Y."/>
            <person name="Beeman R.W."/>
            <person name="Lord J."/>
            <person name="Oppert B."/>
            <person name="Lorenzen M."/>
            <person name="Brown S."/>
            <person name="Wang L."/>
            <person name="Savard J."/>
            <person name="Tautz D."/>
            <person name="Richards S."/>
            <person name="Weinstock G."/>
            <person name="Gibbs R.A."/>
            <person name="Liu Y."/>
            <person name="Worley K."/>
            <person name="Weinstock G."/>
            <person name="Elsik C.G."/>
            <person name="Reese J.T."/>
            <person name="Elhaik E."/>
            <person name="Landan G."/>
            <person name="Graur D."/>
            <person name="Arensburger P."/>
            <person name="Atkinson P."/>
            <person name="Beeman R.W."/>
            <person name="Beidler J."/>
            <person name="Brown S.J."/>
            <person name="Demuth J.P."/>
            <person name="Drury D.W."/>
            <person name="Du Y.Z."/>
            <person name="Fujiwara H."/>
            <person name="Lorenzen M."/>
            <person name="Maselli V."/>
            <person name="Osanai M."/>
            <person name="Park Y."/>
            <person name="Robertson H.M."/>
            <person name="Tu Z."/>
            <person name="Wang J.J."/>
            <person name="Wang S."/>
            <person name="Richards S."/>
            <person name="Song H."/>
            <person name="Zhang L."/>
            <person name="Sodergren E."/>
            <person name="Werner D."/>
            <person name="Stanke M."/>
            <person name="Morgenstern B."/>
            <person name="Solovyev V."/>
            <person name="Kosarev P."/>
            <person name="Brown G."/>
            <person name="Chen H.C."/>
            <person name="Ermolaeva O."/>
            <person name="Hlavina W."/>
            <person name="Kapustin Y."/>
            <person name="Kiryutin B."/>
            <person name="Kitts P."/>
            <person name="Maglott D."/>
            <person name="Pruitt K."/>
            <person name="Sapojnikov V."/>
            <person name="Souvorov A."/>
            <person name="Mackey A.J."/>
            <person name="Waterhouse R.M."/>
            <person name="Wyder S."/>
            <person name="Zdobnov E.M."/>
            <person name="Zdobnov E.M."/>
            <person name="Wyder S."/>
            <person name="Kriventseva E.V."/>
            <person name="Kadowaki T."/>
            <person name="Bork P."/>
            <person name="Aranda M."/>
            <person name="Bao R."/>
            <person name="Beermann A."/>
            <person name="Berns N."/>
            <person name="Bolognesi R."/>
            <person name="Bonneton F."/>
            <person name="Bopp D."/>
            <person name="Brown S.J."/>
            <person name="Bucher G."/>
            <person name="Butts T."/>
            <person name="Chaumot A."/>
            <person name="Denell R.E."/>
            <person name="Ferrier D.E."/>
            <person name="Friedrich M."/>
            <person name="Gordon C.M."/>
            <person name="Jindra M."/>
            <person name="Klingler M."/>
            <person name="Lan Q."/>
            <person name="Lattorff H.M."/>
            <person name="Laudet V."/>
            <person name="von Levetsow C."/>
            <person name="Liu Z."/>
            <person name="Lutz R."/>
            <person name="Lynch J.A."/>
            <person name="da Fonseca R.N."/>
            <person name="Posnien N."/>
            <person name="Reuter R."/>
            <person name="Roth S."/>
            <person name="Savard J."/>
            <person name="Schinko J.B."/>
            <person name="Schmitt C."/>
            <person name="Schoppmeier M."/>
            <person name="Schroder R."/>
            <person name="Shippy T.D."/>
            <person name="Simonnet F."/>
            <person name="Marques-Souza H."/>
            <person name="Tautz D."/>
            <person name="Tomoyasu Y."/>
            <person name="Trauner J."/>
            <person name="Van der Zee M."/>
            <person name="Vervoort M."/>
            <person name="Wittkopp N."/>
            <person name="Wimmer E.A."/>
            <person name="Yang X."/>
            <person name="Jones A.K."/>
            <person name="Sattelle D.B."/>
            <person name="Ebert P.R."/>
            <person name="Nelson D."/>
            <person name="Scott J.G."/>
            <person name="Beeman R.W."/>
            <person name="Muthukrishnan S."/>
            <person name="Kramer K.J."/>
            <person name="Arakane Y."/>
            <person name="Beeman R.W."/>
            <person name="Zhu Q."/>
            <person name="Hogenkamp D."/>
            <person name="Dixit R."/>
            <person name="Oppert B."/>
            <person name="Jiang H."/>
            <person name="Zou Z."/>
            <person name="Marshall J."/>
            <person name="Elpidina E."/>
            <person name="Vinokurov K."/>
            <person name="Oppert C."/>
            <person name="Zou Z."/>
            <person name="Evans J."/>
            <person name="Lu Z."/>
            <person name="Zhao P."/>
            <person name="Sumathipala N."/>
            <person name="Altincicek B."/>
            <person name="Vilcinskas A."/>
            <person name="Williams M."/>
            <person name="Hultmark D."/>
            <person name="Hetru C."/>
            <person name="Jiang H."/>
            <person name="Grimmelikhuijzen C.J."/>
            <person name="Hauser F."/>
            <person name="Cazzamali G."/>
            <person name="Williamson M."/>
            <person name="Park Y."/>
            <person name="Li B."/>
            <person name="Tanaka Y."/>
            <person name="Predel R."/>
            <person name="Neupert S."/>
            <person name="Schachtner J."/>
            <person name="Verleyen P."/>
            <person name="Raible F."/>
            <person name="Bork P."/>
            <person name="Friedrich M."/>
            <person name="Walden K.K."/>
            <person name="Robertson H.M."/>
            <person name="Angeli S."/>
            <person name="Foret S."/>
            <person name="Bucher G."/>
            <person name="Schuetz S."/>
            <person name="Maleszka R."/>
            <person name="Wimmer E.A."/>
            <person name="Beeman R.W."/>
            <person name="Lorenzen M."/>
            <person name="Tomoyasu Y."/>
            <person name="Miller S.C."/>
            <person name="Grossmann D."/>
            <person name="Bucher G."/>
        </authorList>
    </citation>
    <scope>NUCLEOTIDE SEQUENCE [LARGE SCALE GENOMIC DNA]</scope>
    <source>
        <strain evidence="3 4">Georgia GA2</strain>
    </source>
</reference>
<dbReference type="InterPro" id="IPR002395">
    <property type="entry name" value="Kininogen"/>
</dbReference>
<feature type="region of interest" description="Disordered" evidence="1">
    <location>
        <begin position="157"/>
        <end position="334"/>
    </location>
</feature>
<dbReference type="PhylomeDB" id="D6WYG4"/>
<feature type="compositionally biased region" description="Basic and acidic residues" evidence="1">
    <location>
        <begin position="157"/>
        <end position="170"/>
    </location>
</feature>
<dbReference type="KEGG" id="tca:107398542"/>
<dbReference type="HOGENOM" id="CLU_804782_0_0_1"/>
<dbReference type="OMA" id="EPYHAKT"/>
<dbReference type="OrthoDB" id="6782077at2759"/>
<dbReference type="PRINTS" id="PR00334">
    <property type="entry name" value="KININOGEN"/>
</dbReference>
<feature type="compositionally biased region" description="Basic residues" evidence="1">
    <location>
        <begin position="171"/>
        <end position="226"/>
    </location>
</feature>